<evidence type="ECO:0000256" key="1">
    <source>
        <dbReference type="SAM" id="Coils"/>
    </source>
</evidence>
<proteinExistence type="predicted"/>
<keyword evidence="1" id="KW-0175">Coiled coil</keyword>
<feature type="region of interest" description="Disordered" evidence="2">
    <location>
        <begin position="541"/>
        <end position="675"/>
    </location>
</feature>
<accession>A0A5B8MCT4</accession>
<protein>
    <submittedName>
        <fullName evidence="3">Uncharacterized protein</fullName>
    </submittedName>
</protein>
<feature type="compositionally biased region" description="Basic and acidic residues" evidence="2">
    <location>
        <begin position="648"/>
        <end position="666"/>
    </location>
</feature>
<organism evidence="3 4">
    <name type="scientific">Chloropicon primus</name>
    <dbReference type="NCBI Taxonomy" id="1764295"/>
    <lineage>
        <taxon>Eukaryota</taxon>
        <taxon>Viridiplantae</taxon>
        <taxon>Chlorophyta</taxon>
        <taxon>Chloropicophyceae</taxon>
        <taxon>Chloropicales</taxon>
        <taxon>Chloropicaceae</taxon>
        <taxon>Chloropicon</taxon>
    </lineage>
</organism>
<dbReference type="Proteomes" id="UP000316726">
    <property type="component" value="Chromosome 1"/>
</dbReference>
<gene>
    <name evidence="3" type="ORF">A3770_01p07570</name>
</gene>
<feature type="region of interest" description="Disordered" evidence="2">
    <location>
        <begin position="37"/>
        <end position="56"/>
    </location>
</feature>
<reference evidence="3 4" key="1">
    <citation type="submission" date="2018-07" db="EMBL/GenBank/DDBJ databases">
        <title>The complete nuclear genome of the prasinophyte Chloropicon primus (CCMP1205).</title>
        <authorList>
            <person name="Pombert J.-F."/>
            <person name="Otis C."/>
            <person name="Turmel M."/>
            <person name="Lemieux C."/>
        </authorList>
    </citation>
    <scope>NUCLEOTIDE SEQUENCE [LARGE SCALE GENOMIC DNA]</scope>
    <source>
        <strain evidence="3 4">CCMP1205</strain>
    </source>
</reference>
<evidence type="ECO:0000313" key="4">
    <source>
        <dbReference type="Proteomes" id="UP000316726"/>
    </source>
</evidence>
<name>A0A5B8MCT4_9CHLO</name>
<dbReference type="EMBL" id="CP031034">
    <property type="protein sequence ID" value="QDZ18239.1"/>
    <property type="molecule type" value="Genomic_DNA"/>
</dbReference>
<feature type="coiled-coil region" evidence="1">
    <location>
        <begin position="273"/>
        <end position="300"/>
    </location>
</feature>
<evidence type="ECO:0000256" key="2">
    <source>
        <dbReference type="SAM" id="MobiDB-lite"/>
    </source>
</evidence>
<feature type="region of interest" description="Disordered" evidence="2">
    <location>
        <begin position="309"/>
        <end position="331"/>
    </location>
</feature>
<feature type="compositionally biased region" description="Low complexity" evidence="2">
    <location>
        <begin position="571"/>
        <end position="581"/>
    </location>
</feature>
<sequence length="675" mass="73059">MAAASSAGPLEGDGVMAADCPNRLAILVDVAQLRRYPGDNKSNDEDASATTTTRDAGDAVAAATNAATNAAASGDAPPSAPGVYCPLRARALMADVACLVAQSAASHMFRRCSWTWRIFDSQLSLMATEKDVAQLAREDVAQLAREDVAQLARDRHKPGVAHQTFEAFDYAHFTHFLRVLERFTATCRGRVNKGVVVDRLQQVSRCLTGVLSTLDHNASIVSWVFSSYEAGSDRVEEIKTIGARGSLLRWFSPGNVGSSGSPGSPGLPKAIEVLELRQVMAELRERRREMRERGMAVLREATSLATFAPSSSEGTEVLCPPARTSGRGVAKAADVERTRALLDQSLESYNNKRGAVGERGGGTPEASDGDGDGSLSRLVADSNLELQSFYNTSESGLRPHTVVHKVVSSFFSSRACKPSEAFSGCKDLFVDRATLKEKYGKGFKGSKEMKVKEYLTQILLRLESANQAMTKAPESREEGLLLGKQQLKELKQMLKDIMFSMPAAIPGSGVKELLETIVSPSFPHLERTVHQLKSHFGLASQANNRKRAEKAEESAQLNGFGVKKEEGRGGRSSSRRISSSKAKPKPKPAIPSTAAAYPLLPQSQSSQAPKVCQQSQSAAQQQPRFHGNLARQVSLKLGVPAKSKRRGGRPELGRENKKPCVRKDTVLETPFLKKR</sequence>
<feature type="region of interest" description="Disordered" evidence="2">
    <location>
        <begin position="351"/>
        <end position="376"/>
    </location>
</feature>
<dbReference type="AlphaFoldDB" id="A0A5B8MCT4"/>
<keyword evidence="4" id="KW-1185">Reference proteome</keyword>
<feature type="compositionally biased region" description="Low complexity" evidence="2">
    <location>
        <begin position="613"/>
        <end position="622"/>
    </location>
</feature>
<evidence type="ECO:0000313" key="3">
    <source>
        <dbReference type="EMBL" id="QDZ18239.1"/>
    </source>
</evidence>